<dbReference type="RefSeq" id="WP_271192065.1">
    <property type="nucleotide sequence ID" value="NZ_CP115667.1"/>
</dbReference>
<evidence type="ECO:0000313" key="7">
    <source>
        <dbReference type="Proteomes" id="UP001210339"/>
    </source>
</evidence>
<feature type="transmembrane region" description="Helical" evidence="4">
    <location>
        <begin position="6"/>
        <end position="25"/>
    </location>
</feature>
<evidence type="ECO:0000256" key="3">
    <source>
        <dbReference type="ARBA" id="ARBA00023125"/>
    </source>
</evidence>
<dbReference type="PANTHER" id="PTHR11361">
    <property type="entry name" value="DNA MISMATCH REPAIR PROTEIN MUTS FAMILY MEMBER"/>
    <property type="match status" value="1"/>
</dbReference>
<name>A0ABY7QUT1_9FIRM</name>
<feature type="domain" description="DNA mismatch repair proteins mutS family" evidence="5">
    <location>
        <begin position="362"/>
        <end position="538"/>
    </location>
</feature>
<keyword evidence="4" id="KW-0472">Membrane</keyword>
<dbReference type="InterPro" id="IPR045076">
    <property type="entry name" value="MutS"/>
</dbReference>
<evidence type="ECO:0000313" key="6">
    <source>
        <dbReference type="EMBL" id="WBW50540.1"/>
    </source>
</evidence>
<dbReference type="Gene3D" id="3.40.50.300">
    <property type="entry name" value="P-loop containing nucleotide triphosphate hydrolases"/>
    <property type="match status" value="1"/>
</dbReference>
<dbReference type="InterPro" id="IPR000432">
    <property type="entry name" value="DNA_mismatch_repair_MutS_C"/>
</dbReference>
<evidence type="ECO:0000256" key="4">
    <source>
        <dbReference type="SAM" id="Phobius"/>
    </source>
</evidence>
<accession>A0ABY7QUT1</accession>
<dbReference type="PANTHER" id="PTHR11361:SF152">
    <property type="entry name" value="DNA MISMATCH REPAIR PROTEIN"/>
    <property type="match status" value="1"/>
</dbReference>
<dbReference type="EMBL" id="CP115667">
    <property type="protein sequence ID" value="WBW50540.1"/>
    <property type="molecule type" value="Genomic_DNA"/>
</dbReference>
<protein>
    <recommendedName>
        <fullName evidence="5">DNA mismatch repair proteins mutS family domain-containing protein</fullName>
    </recommendedName>
</protein>
<keyword evidence="2" id="KW-0067">ATP-binding</keyword>
<keyword evidence="7" id="KW-1185">Reference proteome</keyword>
<evidence type="ECO:0000256" key="1">
    <source>
        <dbReference type="ARBA" id="ARBA00022741"/>
    </source>
</evidence>
<dbReference type="SMART" id="SM00534">
    <property type="entry name" value="MUTSac"/>
    <property type="match status" value="1"/>
</dbReference>
<keyword evidence="3" id="KW-0238">DNA-binding</keyword>
<dbReference type="SUPFAM" id="SSF52540">
    <property type="entry name" value="P-loop containing nucleoside triphosphate hydrolases"/>
    <property type="match status" value="1"/>
</dbReference>
<evidence type="ECO:0000256" key="2">
    <source>
        <dbReference type="ARBA" id="ARBA00022840"/>
    </source>
</evidence>
<dbReference type="InterPro" id="IPR027417">
    <property type="entry name" value="P-loop_NTPase"/>
</dbReference>
<keyword evidence="1" id="KW-0547">Nucleotide-binding</keyword>
<evidence type="ECO:0000259" key="5">
    <source>
        <dbReference type="SMART" id="SM00534"/>
    </source>
</evidence>
<feature type="transmembrane region" description="Helical" evidence="4">
    <location>
        <begin position="169"/>
        <end position="195"/>
    </location>
</feature>
<gene>
    <name evidence="6" type="ORF">O6R05_03055</name>
</gene>
<reference evidence="6 7" key="1">
    <citation type="submission" date="2023-01" db="EMBL/GenBank/DDBJ databases">
        <authorList>
            <person name="Lee S.H."/>
            <person name="Jung H.S."/>
            <person name="Yun J.U."/>
        </authorList>
    </citation>
    <scope>NUCLEOTIDE SEQUENCE [LARGE SCALE GENOMIC DNA]</scope>
    <source>
        <strain evidence="6 7">CBA3646</strain>
    </source>
</reference>
<keyword evidence="4" id="KW-1133">Transmembrane helix</keyword>
<sequence>MANSVYMLIFLIVAVYLVVLFDGYYRASKYNAGVNHLVRENFGKRASEQSLQDDKLRELYDVLGSMGEGDVDDITFDDLELLRLFKTLNHCDTNAGEHVLYRMLRSQHFDLAYHKALLAKLSAIEGDANLLALKVELRKLGYSKRSLVPLLRDGVDLRLVKDYKLPVQVMGWAIVPLLIVSVFNPFLLLFVPFLLGTNCYLNYQMNKKQAANLLDFNALSAHFKVFKKLNAVPVAGLEEEFQELNRLFKDLAFYHKALSRIGFSAAATEAEALGKMLDIIFLISSRRFFKLADRLNRDKDKLMAYYHVIGMIDAYLALVSYKISENLTAVHFDGTFKGEDLRHPLLGREQVNQSFDFTGCDILLTGSNASGKSTFLRTVGISQIFANAFSMAHGTLSTKPMPVLSAIDISDSLAQNMSYFMKETAAIKRMVDVSGDKLLLLDEIFKGTNTIDRISAAYATLSYLQEDAVVLAATHDIELTTMLQTFTNYHFEEAVADDDIYFDYRLKDGPATSRNAIRILELFDYPTTITETARDLAKHLEARSAARTARI</sequence>
<dbReference type="Proteomes" id="UP001210339">
    <property type="component" value="Chromosome"/>
</dbReference>
<organism evidence="6 7">
    <name type="scientific">Peptoniphilus equinus</name>
    <dbReference type="NCBI Taxonomy" id="3016343"/>
    <lineage>
        <taxon>Bacteria</taxon>
        <taxon>Bacillati</taxon>
        <taxon>Bacillota</taxon>
        <taxon>Tissierellia</taxon>
        <taxon>Tissierellales</taxon>
        <taxon>Peptoniphilaceae</taxon>
        <taxon>Peptoniphilus</taxon>
    </lineage>
</organism>
<keyword evidence="4" id="KW-0812">Transmembrane</keyword>
<proteinExistence type="predicted"/>
<dbReference type="Pfam" id="PF00488">
    <property type="entry name" value="MutS_V"/>
    <property type="match status" value="1"/>
</dbReference>